<feature type="region of interest" description="Disordered" evidence="1">
    <location>
        <begin position="1"/>
        <end position="213"/>
    </location>
</feature>
<dbReference type="OrthoDB" id="2564946at2759"/>
<keyword evidence="3" id="KW-1185">Reference proteome</keyword>
<evidence type="ECO:0000313" key="3">
    <source>
        <dbReference type="Proteomes" id="UP000322225"/>
    </source>
</evidence>
<dbReference type="Proteomes" id="UP000322225">
    <property type="component" value="Chromosome 6"/>
</dbReference>
<feature type="compositionally biased region" description="Polar residues" evidence="1">
    <location>
        <begin position="1044"/>
        <end position="1055"/>
    </location>
</feature>
<gene>
    <name evidence="2" type="ORF">CI109_103501</name>
</gene>
<feature type="compositionally biased region" description="Basic and acidic residues" evidence="1">
    <location>
        <begin position="562"/>
        <end position="571"/>
    </location>
</feature>
<feature type="compositionally biased region" description="Basic and acidic residues" evidence="1">
    <location>
        <begin position="249"/>
        <end position="261"/>
    </location>
</feature>
<feature type="compositionally biased region" description="Polar residues" evidence="1">
    <location>
        <begin position="614"/>
        <end position="633"/>
    </location>
</feature>
<name>A0A5M6BYU2_9TREE</name>
<evidence type="ECO:0000256" key="1">
    <source>
        <dbReference type="SAM" id="MobiDB-lite"/>
    </source>
</evidence>
<evidence type="ECO:0000313" key="2">
    <source>
        <dbReference type="EMBL" id="WWD19043.1"/>
    </source>
</evidence>
<feature type="compositionally biased region" description="Low complexity" evidence="1">
    <location>
        <begin position="168"/>
        <end position="179"/>
    </location>
</feature>
<accession>A0A5M6BYU2</accession>
<feature type="compositionally biased region" description="Low complexity" evidence="1">
    <location>
        <begin position="915"/>
        <end position="930"/>
    </location>
</feature>
<feature type="compositionally biased region" description="Polar residues" evidence="1">
    <location>
        <begin position="641"/>
        <end position="650"/>
    </location>
</feature>
<feature type="compositionally biased region" description="Low complexity" evidence="1">
    <location>
        <begin position="945"/>
        <end position="956"/>
    </location>
</feature>
<organism evidence="2 3">
    <name type="scientific">Kwoniella shandongensis</name>
    <dbReference type="NCBI Taxonomy" id="1734106"/>
    <lineage>
        <taxon>Eukaryota</taxon>
        <taxon>Fungi</taxon>
        <taxon>Dikarya</taxon>
        <taxon>Basidiomycota</taxon>
        <taxon>Agaricomycotina</taxon>
        <taxon>Tremellomycetes</taxon>
        <taxon>Tremellales</taxon>
        <taxon>Cryptococcaceae</taxon>
        <taxon>Kwoniella</taxon>
    </lineage>
</organism>
<feature type="compositionally biased region" description="Pro residues" evidence="1">
    <location>
        <begin position="735"/>
        <end position="748"/>
    </location>
</feature>
<feature type="region of interest" description="Disordered" evidence="1">
    <location>
        <begin position="276"/>
        <end position="300"/>
    </location>
</feature>
<feature type="compositionally biased region" description="Polar residues" evidence="1">
    <location>
        <begin position="52"/>
        <end position="64"/>
    </location>
</feature>
<feature type="compositionally biased region" description="Polar residues" evidence="1">
    <location>
        <begin position="989"/>
        <end position="998"/>
    </location>
</feature>
<feature type="region of interest" description="Disordered" evidence="1">
    <location>
        <begin position="1286"/>
        <end position="1313"/>
    </location>
</feature>
<dbReference type="GeneID" id="43589894"/>
<feature type="compositionally biased region" description="Polar residues" evidence="1">
    <location>
        <begin position="277"/>
        <end position="292"/>
    </location>
</feature>
<proteinExistence type="predicted"/>
<feature type="region of interest" description="Disordered" evidence="1">
    <location>
        <begin position="231"/>
        <end position="261"/>
    </location>
</feature>
<feature type="region of interest" description="Disordered" evidence="1">
    <location>
        <begin position="504"/>
        <end position="654"/>
    </location>
</feature>
<dbReference type="EMBL" id="CP144056">
    <property type="protein sequence ID" value="WWD19043.1"/>
    <property type="molecule type" value="Genomic_DNA"/>
</dbReference>
<feature type="compositionally biased region" description="Low complexity" evidence="1">
    <location>
        <begin position="30"/>
        <end position="50"/>
    </location>
</feature>
<feature type="region of interest" description="Disordered" evidence="1">
    <location>
        <begin position="1407"/>
        <end position="1475"/>
    </location>
</feature>
<feature type="compositionally biased region" description="Low complexity" evidence="1">
    <location>
        <begin position="1168"/>
        <end position="1180"/>
    </location>
</feature>
<dbReference type="KEGG" id="ksn:43589894"/>
<feature type="region of interest" description="Disordered" evidence="1">
    <location>
        <begin position="666"/>
        <end position="767"/>
    </location>
</feature>
<feature type="compositionally biased region" description="Low complexity" evidence="1">
    <location>
        <begin position="872"/>
        <end position="887"/>
    </location>
</feature>
<sequence length="1475" mass="156220">MGIFSRLLHTSATTTETKSKSKQPTPPTPDSGSTPFLTPFTTPATTAGPPSNARTNSSYFPRTQSHTPSVASSSIASRLSKKPWSKKDKGSVKGKGKVVEDDDQLGSGMGGKSYEEFGQSSSSLRRPPPSTPGGGSTYGTAPSTPIVDDTSHGKRTTMFFSGDPVPSSPLSQSFSFPSLNRPRSEDEGREEEDANVSGGRRRKVSSGEFKKEGGILGKLTFENPGLAIEIPPVTDGLERGVGGGEADIEGSHPHIDGHPHREEGNAIAMARPLVVEASTTSQQSQPTLNPESTQEEELVEVLESAEKKNKFWKGMGRARRHSRSTSDQVEVERSGSPTPRKAPPVTTAALELVASRKSTDIAQPRPQQLRRPSSSFFHNPFHRSVSRTSMAMDLEKSPIGDDGSFQLKGFRHVSGMMEVEGAGPLEGYLSHVKRESVVALGLDKPPSSVPGSPIDGDGASPPTSFGFRPPVRPLSRPPSVANSLASLDEYITSSSKVSVAAFRKGIRRPSEGPATMSDIGHGTPNANVDDDDYDNDDLPLAMLNKPVPVRRKSSQSLLNMRELGESTDRKANASPALSFTVQRNRRSGGSPGGSGFVVRSTTTTVRPKTEGDSGPSTGVQPTPITSPQSTRPSSPAFATAAINSEQQPVATSPIVPVPADNYFAQNAPASTEKANAPAKSELDNASPITTAVLPIERRTPSPAPRTSSERAPPPPVEPIVLPQAGDKTPGSLNLPLPPDQMPDTPPKPTAELLDQDPDAPLSPGGRNRLSILEEPLRIISGLWGPPTSQGEDGFDPAFVVDSMRVLGSDQEEEITSDATTAVGVKRLEPQRSHSTLFDMRTATPVPPPVPQKDVPLEVDVEQRSRPPLSERLAGIASSALSGSTLTSPVVPSMEESAPKHQYTSTDQGQDPVIKSAAASPVSATSPLVSSFARARIGSKNKEASSSESESEGTTESIQSRYRGNFGAGRGPSQAAEKGRRHPSGPRKPSTASNRNRITSLSSASSPSRAVAFKKSEPHSDSESEDDAPLAALKSKASRSSLSLNTVAMSPPTTSGGLLPSPTSTKTSKSTATARSLPRSESSTSARPPSSYSPVDGIHVRSRSRPAHSPVEQRRKPLVDLGSLTRPQREQVQRTTTIQQTPPRKSVKLPPTNGVESMRKKTASPDSYSSKSGTTTTGDSGLCLPVTPKDSTSTSRGLGAGPVGSAAKIGDGIQHAKAPIQIDQRQRRHSIAPSAPPTNWQNYGPNQMMGTQHNPTMDPEAMRNMMKQQWQMQFMAAAYRASEEEWERASSVSGPTSSSNRHQQQSFQGYHSPSPMPPSMYPMMPYGGFASPAPQVQQNMMFPPYGYYGYPLSPGPGHPQQHAMGMVAGGYNYGTNTQSVFGGDFGPPATTNFRHPIPMSFSNPNLLSSIAGTSSPSKGPRPTSSLYGGGGTTTKSEGGPPTWGRRQSSGDWGDLTTPKKGGSGVGEGGKKTQIVN</sequence>
<feature type="compositionally biased region" description="Low complexity" evidence="1">
    <location>
        <begin position="1432"/>
        <end position="1441"/>
    </location>
</feature>
<dbReference type="RefSeq" id="XP_031859990.1">
    <property type="nucleotide sequence ID" value="XM_032005743.1"/>
</dbReference>
<reference evidence="2" key="2">
    <citation type="submission" date="2024-01" db="EMBL/GenBank/DDBJ databases">
        <title>Comparative genomics of Cryptococcus and Kwoniella reveals pathogenesis evolution and contrasting modes of karyotype evolution via chromosome fusion or intercentromeric recombination.</title>
        <authorList>
            <person name="Coelho M.A."/>
            <person name="David-Palma M."/>
            <person name="Shea T."/>
            <person name="Bowers K."/>
            <person name="McGinley-Smith S."/>
            <person name="Mohammad A.W."/>
            <person name="Gnirke A."/>
            <person name="Yurkov A.M."/>
            <person name="Nowrousian M."/>
            <person name="Sun S."/>
            <person name="Cuomo C.A."/>
            <person name="Heitman J."/>
        </authorList>
    </citation>
    <scope>NUCLEOTIDE SEQUENCE</scope>
    <source>
        <strain evidence="2">CBS 12478</strain>
    </source>
</reference>
<feature type="compositionally biased region" description="Polar residues" evidence="1">
    <location>
        <begin position="1407"/>
        <end position="1425"/>
    </location>
</feature>
<feature type="region of interest" description="Disordered" evidence="1">
    <location>
        <begin position="443"/>
        <end position="480"/>
    </location>
</feature>
<feature type="region of interest" description="Disordered" evidence="1">
    <location>
        <begin position="312"/>
        <end position="381"/>
    </location>
</feature>
<protein>
    <submittedName>
        <fullName evidence="2">Uncharacterized protein</fullName>
    </submittedName>
</protein>
<feature type="compositionally biased region" description="Polar residues" evidence="1">
    <location>
        <begin position="1293"/>
        <end position="1310"/>
    </location>
</feature>
<feature type="region of interest" description="Disordered" evidence="1">
    <location>
        <begin position="810"/>
        <end position="1200"/>
    </location>
</feature>
<reference evidence="2" key="1">
    <citation type="submission" date="2017-08" db="EMBL/GenBank/DDBJ databases">
        <authorList>
            <person name="Cuomo C."/>
            <person name="Billmyre B."/>
            <person name="Heitman J."/>
        </authorList>
    </citation>
    <scope>NUCLEOTIDE SEQUENCE</scope>
    <source>
        <strain evidence="2">CBS 12478</strain>
    </source>
</reference>
<feature type="compositionally biased region" description="Low complexity" evidence="1">
    <location>
        <begin position="1059"/>
        <end position="1093"/>
    </location>
</feature>
<feature type="compositionally biased region" description="Acidic residues" evidence="1">
    <location>
        <begin position="528"/>
        <end position="537"/>
    </location>
</feature>
<feature type="compositionally biased region" description="Low complexity" evidence="1">
    <location>
        <begin position="65"/>
        <end position="78"/>
    </location>
</feature>
<feature type="compositionally biased region" description="Low complexity" evidence="1">
    <location>
        <begin position="1028"/>
        <end position="1043"/>
    </location>
</feature>